<reference evidence="1" key="1">
    <citation type="submission" date="2017-04" db="EMBL/GenBank/DDBJ databases">
        <title>Genome deletions in a multicellular cyanobacterial endosymbiont for morphological adaptation in marine diatoms.</title>
        <authorList>
            <person name="Wang Y."/>
            <person name="Gao H."/>
            <person name="Li R."/>
            <person name="Xu X."/>
        </authorList>
    </citation>
    <scope>NUCLEOTIDE SEQUENCE</scope>
    <source>
        <strain evidence="1">FACHB 800</strain>
    </source>
</reference>
<proteinExistence type="predicted"/>
<organism evidence="1 3">
    <name type="scientific">Richelia sinica FACHB-800</name>
    <dbReference type="NCBI Taxonomy" id="1357546"/>
    <lineage>
        <taxon>Bacteria</taxon>
        <taxon>Bacillati</taxon>
        <taxon>Cyanobacteriota</taxon>
        <taxon>Cyanophyceae</taxon>
        <taxon>Nostocales</taxon>
        <taxon>Nostocaceae</taxon>
        <taxon>Richelia</taxon>
    </lineage>
</organism>
<evidence type="ECO:0000313" key="3">
    <source>
        <dbReference type="Proteomes" id="UP000683511"/>
    </source>
</evidence>
<evidence type="ECO:0000313" key="1">
    <source>
        <dbReference type="EMBL" id="QXE21339.1"/>
    </source>
</evidence>
<dbReference type="EMBL" id="CP021056">
    <property type="protein sequence ID" value="QXE21342.1"/>
    <property type="molecule type" value="Genomic_DNA"/>
</dbReference>
<dbReference type="KEGG" id="rsin:B6N60_00016"/>
<gene>
    <name evidence="1" type="ORF">B6N60_00013</name>
    <name evidence="2" type="ORF">B6N60_00016</name>
</gene>
<dbReference type="EMBL" id="CP021056">
    <property type="protein sequence ID" value="QXE21339.1"/>
    <property type="molecule type" value="Genomic_DNA"/>
</dbReference>
<accession>A0A975T3F8</accession>
<dbReference type="AlphaFoldDB" id="A0A975T3F8"/>
<protein>
    <submittedName>
        <fullName evidence="1">Uncharacterized protein</fullName>
    </submittedName>
</protein>
<dbReference type="Proteomes" id="UP000683511">
    <property type="component" value="Chromosome"/>
</dbReference>
<keyword evidence="3" id="KW-1185">Reference proteome</keyword>
<sequence>MSTDLDSYLFLLGESATRGFRSAEINFVLGFLHLNHLKSTAV</sequence>
<name>A0A975T3F8_9NOST</name>
<dbReference type="KEGG" id="rsin:B6N60_00013"/>
<evidence type="ECO:0000313" key="2">
    <source>
        <dbReference type="EMBL" id="QXE21342.1"/>
    </source>
</evidence>